<keyword evidence="1" id="KW-0472">Membrane</keyword>
<evidence type="ECO:0000313" key="2">
    <source>
        <dbReference type="EMBL" id="TDN85513.1"/>
    </source>
</evidence>
<protein>
    <submittedName>
        <fullName evidence="2">Uncharacterized protein</fullName>
    </submittedName>
</protein>
<evidence type="ECO:0000256" key="1">
    <source>
        <dbReference type="SAM" id="Phobius"/>
    </source>
</evidence>
<keyword evidence="3" id="KW-1185">Reference proteome</keyword>
<proteinExistence type="predicted"/>
<dbReference type="Proteomes" id="UP000295493">
    <property type="component" value="Unassembled WGS sequence"/>
</dbReference>
<reference evidence="2 3" key="1">
    <citation type="submission" date="2019-03" db="EMBL/GenBank/DDBJ databases">
        <title>Genomic Encyclopedia of Type Strains, Phase IV (KMG-IV): sequencing the most valuable type-strain genomes for metagenomic binning, comparative biology and taxonomic classification.</title>
        <authorList>
            <person name="Goeker M."/>
        </authorList>
    </citation>
    <scope>NUCLEOTIDE SEQUENCE [LARGE SCALE GENOMIC DNA]</scope>
    <source>
        <strain evidence="2 3">DSM 25059</strain>
    </source>
</reference>
<dbReference type="AlphaFoldDB" id="A0A4R6FUM6"/>
<keyword evidence="1" id="KW-1133">Transmembrane helix</keyword>
<evidence type="ECO:0000313" key="3">
    <source>
        <dbReference type="Proteomes" id="UP000295493"/>
    </source>
</evidence>
<keyword evidence="1" id="KW-0812">Transmembrane</keyword>
<accession>A0A4R6FUM6</accession>
<feature type="transmembrane region" description="Helical" evidence="1">
    <location>
        <begin position="12"/>
        <end position="33"/>
    </location>
</feature>
<name>A0A4R6FUM6_9SPHN</name>
<organism evidence="2 3">
    <name type="scientific">Stakelama pacifica</name>
    <dbReference type="NCBI Taxonomy" id="517720"/>
    <lineage>
        <taxon>Bacteria</taxon>
        <taxon>Pseudomonadati</taxon>
        <taxon>Pseudomonadota</taxon>
        <taxon>Alphaproteobacteria</taxon>
        <taxon>Sphingomonadales</taxon>
        <taxon>Sphingomonadaceae</taxon>
        <taxon>Stakelama</taxon>
    </lineage>
</organism>
<dbReference type="EMBL" id="SNWD01000002">
    <property type="protein sequence ID" value="TDN85513.1"/>
    <property type="molecule type" value="Genomic_DNA"/>
</dbReference>
<comment type="caution">
    <text evidence="2">The sequence shown here is derived from an EMBL/GenBank/DDBJ whole genome shotgun (WGS) entry which is preliminary data.</text>
</comment>
<sequence>MNTQISSLQRNVTAFVGALGVTMLFVIAATPVFPIA</sequence>
<gene>
    <name evidence="2" type="ORF">EV664_102219</name>
</gene>